<proteinExistence type="predicted"/>
<sequence length="335" mass="35279">MNRRDWEKDDFFLDQLSQGIDPSQGQDPLAAALLGLRTEIESEISAAPELADADHNVVPLHSGGGRSRHRLSRADARRSRRASRTNGHGSGGGLGSGSGAGRRFGWGSALVGAAAATALFAVGSVSVYHATPNSPLWGVHQSLFDDEEAARVELASTLEQLEDSAHRGDEDATRQLIAEARTLLDNLRERKEAKQNKGAAEGATGKDGSANTEGKTTKPKATVTRVRPQPEGESEPHTVTETKEVTVTKTVEPSQQNPQPAPGGNQEPRPRPSAGEQAPQAPQPQPQSPGQPQPESQQSQQQGQGAHSQGPNDQGQGGQESRPGNDNTAPAGPES</sequence>
<feature type="compositionally biased region" description="Basic and acidic residues" evidence="1">
    <location>
        <begin position="228"/>
        <end position="246"/>
    </location>
</feature>
<evidence type="ECO:0000313" key="3">
    <source>
        <dbReference type="EMBL" id="MDK4325784.1"/>
    </source>
</evidence>
<evidence type="ECO:0000313" key="5">
    <source>
        <dbReference type="Proteomes" id="UP001243856"/>
    </source>
</evidence>
<feature type="compositionally biased region" description="Low complexity" evidence="1">
    <location>
        <begin position="293"/>
        <end position="311"/>
    </location>
</feature>
<feature type="region of interest" description="Disordered" evidence="1">
    <location>
        <begin position="56"/>
        <end position="98"/>
    </location>
</feature>
<dbReference type="EMBL" id="JASNVP010000004">
    <property type="protein sequence ID" value="MDK4325784.1"/>
    <property type="molecule type" value="Genomic_DNA"/>
</dbReference>
<dbReference type="EMBL" id="JASNVK010000002">
    <property type="protein sequence ID" value="MDK4299982.1"/>
    <property type="molecule type" value="Genomic_DNA"/>
</dbReference>
<protein>
    <recommendedName>
        <fullName evidence="6">Anti-sigma-D factor RsdA sigma factor binding region domain-containing protein</fullName>
    </recommendedName>
</protein>
<feature type="compositionally biased region" description="Pro residues" evidence="1">
    <location>
        <begin position="281"/>
        <end position="292"/>
    </location>
</feature>
<dbReference type="Proteomes" id="UP001226160">
    <property type="component" value="Unassembled WGS sequence"/>
</dbReference>
<organism evidence="3 4">
    <name type="scientific">Corynebacterium propinquum</name>
    <dbReference type="NCBI Taxonomy" id="43769"/>
    <lineage>
        <taxon>Bacteria</taxon>
        <taxon>Bacillati</taxon>
        <taxon>Actinomycetota</taxon>
        <taxon>Actinomycetes</taxon>
        <taxon>Mycobacteriales</taxon>
        <taxon>Corynebacteriaceae</taxon>
        <taxon>Corynebacterium</taxon>
    </lineage>
</organism>
<keyword evidence="5" id="KW-1185">Reference proteome</keyword>
<gene>
    <name evidence="2" type="ORF">QPX45_01755</name>
    <name evidence="3" type="ORF">QPX54_04540</name>
</gene>
<feature type="compositionally biased region" description="Gly residues" evidence="1">
    <location>
        <begin position="88"/>
        <end position="98"/>
    </location>
</feature>
<accession>A0AAP4BSW1</accession>
<dbReference type="AlphaFoldDB" id="A0AAP4BSW1"/>
<dbReference type="Proteomes" id="UP001243856">
    <property type="component" value="Unassembled WGS sequence"/>
</dbReference>
<evidence type="ECO:0000256" key="1">
    <source>
        <dbReference type="SAM" id="MobiDB-lite"/>
    </source>
</evidence>
<evidence type="ECO:0000313" key="2">
    <source>
        <dbReference type="EMBL" id="MDK4299982.1"/>
    </source>
</evidence>
<comment type="caution">
    <text evidence="3">The sequence shown here is derived from an EMBL/GenBank/DDBJ whole genome shotgun (WGS) entry which is preliminary data.</text>
</comment>
<name>A0AAP4BSW1_9CORY</name>
<evidence type="ECO:0008006" key="6">
    <source>
        <dbReference type="Google" id="ProtNLM"/>
    </source>
</evidence>
<reference evidence="3 5" key="1">
    <citation type="submission" date="2023-05" db="EMBL/GenBank/DDBJ databases">
        <title>Metabolic capabilities are highly conserved among human nasal-associated Corynebacterium species in pangenomic analyses.</title>
        <authorList>
            <person name="Tran T.H."/>
            <person name="Roberts A.Q."/>
            <person name="Escapa I.F."/>
            <person name="Gao W."/>
            <person name="Conlan S."/>
            <person name="Kong H."/>
            <person name="Segre J.A."/>
            <person name="Kelly M.S."/>
            <person name="Lemon K.P."/>
        </authorList>
    </citation>
    <scope>NUCLEOTIDE SEQUENCE</scope>
    <source>
        <strain evidence="3">KPL2654</strain>
        <strain evidence="2 5">KPL2811</strain>
    </source>
</reference>
<dbReference type="GeneID" id="64187875"/>
<dbReference type="RefSeq" id="WP_126844041.1">
    <property type="nucleotide sequence ID" value="NZ_CABIYR010000008.1"/>
</dbReference>
<evidence type="ECO:0000313" key="4">
    <source>
        <dbReference type="Proteomes" id="UP001226160"/>
    </source>
</evidence>
<feature type="region of interest" description="Disordered" evidence="1">
    <location>
        <begin position="191"/>
        <end position="335"/>
    </location>
</feature>
<feature type="compositionally biased region" description="Low complexity" evidence="1">
    <location>
        <begin position="247"/>
        <end position="280"/>
    </location>
</feature>